<dbReference type="InterPro" id="IPR011646">
    <property type="entry name" value="KAP_P-loop"/>
</dbReference>
<dbReference type="InterPro" id="IPR027417">
    <property type="entry name" value="P-loop_NTPase"/>
</dbReference>
<sequence>MLWPDNESKVDLLNYQAISSAIIKLLSDTSRLPVSVGVHGDWGAGKSSILAMLENSYQDDETTVCIRFNSWLFQGLEDAQTALMQQITSDLIKKRGKIEGFKQQANDFLDRIDWFKSFKTVANWGATAFSGIPTPSTIQDVSLGLDKLKESVTSLSKDDIESGLTALQGAIGKPKAKRVVKEISDFRNEYNKLLKAAKIERLVVLVDDLDRCLPETAIATLEAMKLFLFMPNTAFIVAADETMIEYSVRRHFPKLSEEVGGAAYTRNYLEKLIQVPFRIPALSDANKLDIHSKFCTFKLKVLRFI</sequence>
<dbReference type="Pfam" id="PF07693">
    <property type="entry name" value="KAP_NTPase"/>
    <property type="match status" value="1"/>
</dbReference>
<organism evidence="2 3">
    <name type="scientific">Pseudoalteromonas fuliginea</name>
    <dbReference type="NCBI Taxonomy" id="1872678"/>
    <lineage>
        <taxon>Bacteria</taxon>
        <taxon>Pseudomonadati</taxon>
        <taxon>Pseudomonadota</taxon>
        <taxon>Gammaproteobacteria</taxon>
        <taxon>Alteromonadales</taxon>
        <taxon>Pseudoalteromonadaceae</taxon>
        <taxon>Pseudoalteromonas</taxon>
    </lineage>
</organism>
<accession>A0ABD3Y7W6</accession>
<dbReference type="Gene3D" id="3.40.50.300">
    <property type="entry name" value="P-loop containing nucleotide triphosphate hydrolases"/>
    <property type="match status" value="1"/>
</dbReference>
<feature type="domain" description="KAP NTPase" evidence="1">
    <location>
        <begin position="15"/>
        <end position="285"/>
    </location>
</feature>
<evidence type="ECO:0000313" key="3">
    <source>
        <dbReference type="Proteomes" id="UP000027154"/>
    </source>
</evidence>
<dbReference type="EMBL" id="JJNZ01000039">
    <property type="protein sequence ID" value="KDC50406.1"/>
    <property type="molecule type" value="Genomic_DNA"/>
</dbReference>
<dbReference type="RefSeq" id="WP_239462841.1">
    <property type="nucleotide sequence ID" value="NZ_JJNZ01000039.1"/>
</dbReference>
<dbReference type="Proteomes" id="UP000027154">
    <property type="component" value="Unassembled WGS sequence"/>
</dbReference>
<dbReference type="PANTHER" id="PTHR22674">
    <property type="entry name" value="NTPASE, KAP FAMILY P-LOOP DOMAIN-CONTAINING 1"/>
    <property type="match status" value="1"/>
</dbReference>
<proteinExistence type="predicted"/>
<feature type="non-terminal residue" evidence="2">
    <location>
        <position position="305"/>
    </location>
</feature>
<dbReference type="AlphaFoldDB" id="A0ABD3Y7W6"/>
<dbReference type="InterPro" id="IPR052754">
    <property type="entry name" value="NTPase_KAP_P-loop"/>
</dbReference>
<name>A0ABD3Y7W6_9GAMM</name>
<comment type="caution">
    <text evidence="2">The sequence shown here is derived from an EMBL/GenBank/DDBJ whole genome shotgun (WGS) entry which is preliminary data.</text>
</comment>
<dbReference type="PANTHER" id="PTHR22674:SF6">
    <property type="entry name" value="NTPASE KAP FAMILY P-LOOP DOMAIN-CONTAINING PROTEIN 1"/>
    <property type="match status" value="1"/>
</dbReference>
<protein>
    <recommendedName>
        <fullName evidence="1">KAP NTPase domain-containing protein</fullName>
    </recommendedName>
</protein>
<gene>
    <name evidence="2" type="ORF">DC53_12690</name>
</gene>
<evidence type="ECO:0000259" key="1">
    <source>
        <dbReference type="Pfam" id="PF07693"/>
    </source>
</evidence>
<dbReference type="SUPFAM" id="SSF52540">
    <property type="entry name" value="P-loop containing nucleoside triphosphate hydrolases"/>
    <property type="match status" value="1"/>
</dbReference>
<reference evidence="2 3" key="1">
    <citation type="submission" date="2014-04" db="EMBL/GenBank/DDBJ databases">
        <title>Pseudoalteromonas galatheae sp. nov., isolated from a deep-sea polychaete near Canal Concepcion, Chile.</title>
        <authorList>
            <person name="Machado H.R."/>
            <person name="Gram L."/>
            <person name="Vynne N.G."/>
        </authorList>
    </citation>
    <scope>NUCLEOTIDE SEQUENCE [LARGE SCALE GENOMIC DNA]</scope>
    <source>
        <strain evidence="2 3">KMM216</strain>
    </source>
</reference>
<evidence type="ECO:0000313" key="2">
    <source>
        <dbReference type="EMBL" id="KDC50406.1"/>
    </source>
</evidence>